<name>A0A183I5D6_9BILA</name>
<reference evidence="2 3" key="2">
    <citation type="submission" date="2018-11" db="EMBL/GenBank/DDBJ databases">
        <authorList>
            <consortium name="Pathogen Informatics"/>
        </authorList>
    </citation>
    <scope>NUCLEOTIDE SEQUENCE [LARGE SCALE GENOMIC DNA]</scope>
</reference>
<accession>A0A183I5D6</accession>
<feature type="transmembrane region" description="Helical" evidence="1">
    <location>
        <begin position="32"/>
        <end position="55"/>
    </location>
</feature>
<reference evidence="4" key="1">
    <citation type="submission" date="2016-06" db="UniProtKB">
        <authorList>
            <consortium name="WormBaseParasite"/>
        </authorList>
    </citation>
    <scope>IDENTIFICATION</scope>
</reference>
<gene>
    <name evidence="2" type="ORF">OFLC_LOCUS14948</name>
</gene>
<dbReference type="AlphaFoldDB" id="A0A183I5D6"/>
<evidence type="ECO:0000313" key="2">
    <source>
        <dbReference type="EMBL" id="VDP19709.1"/>
    </source>
</evidence>
<sequence>MKTTAIPNPLMMPSHYCMASIQSRRIWPGHSFLSLSAVLLLVGSAILFLSVLFCVCW</sequence>
<keyword evidence="3" id="KW-1185">Reference proteome</keyword>
<dbReference type="EMBL" id="UZAJ01041395">
    <property type="protein sequence ID" value="VDP19709.1"/>
    <property type="molecule type" value="Genomic_DNA"/>
</dbReference>
<keyword evidence="1" id="KW-1133">Transmembrane helix</keyword>
<keyword evidence="1" id="KW-0472">Membrane</keyword>
<dbReference type="WBParaSite" id="OFLC_0001495901-mRNA-1">
    <property type="protein sequence ID" value="OFLC_0001495901-mRNA-1"/>
    <property type="gene ID" value="OFLC_0001495901"/>
</dbReference>
<keyword evidence="1" id="KW-0812">Transmembrane</keyword>
<evidence type="ECO:0000256" key="1">
    <source>
        <dbReference type="SAM" id="Phobius"/>
    </source>
</evidence>
<evidence type="ECO:0000313" key="3">
    <source>
        <dbReference type="Proteomes" id="UP000267606"/>
    </source>
</evidence>
<dbReference type="Proteomes" id="UP000267606">
    <property type="component" value="Unassembled WGS sequence"/>
</dbReference>
<organism evidence="4">
    <name type="scientific">Onchocerca flexuosa</name>
    <dbReference type="NCBI Taxonomy" id="387005"/>
    <lineage>
        <taxon>Eukaryota</taxon>
        <taxon>Metazoa</taxon>
        <taxon>Ecdysozoa</taxon>
        <taxon>Nematoda</taxon>
        <taxon>Chromadorea</taxon>
        <taxon>Rhabditida</taxon>
        <taxon>Spirurina</taxon>
        <taxon>Spiruromorpha</taxon>
        <taxon>Filarioidea</taxon>
        <taxon>Onchocercidae</taxon>
        <taxon>Onchocerca</taxon>
    </lineage>
</organism>
<evidence type="ECO:0000313" key="4">
    <source>
        <dbReference type="WBParaSite" id="OFLC_0001495901-mRNA-1"/>
    </source>
</evidence>
<proteinExistence type="predicted"/>
<protein>
    <submittedName>
        <fullName evidence="4">Ovule protein</fullName>
    </submittedName>
</protein>